<evidence type="ECO:0000313" key="9">
    <source>
        <dbReference type="EMBL" id="WUQ81705.1"/>
    </source>
</evidence>
<evidence type="ECO:0000256" key="4">
    <source>
        <dbReference type="ARBA" id="ARBA00022741"/>
    </source>
</evidence>
<dbReference type="Gene3D" id="1.10.510.10">
    <property type="entry name" value="Transferase(Phosphotransferase) domain 1"/>
    <property type="match status" value="1"/>
</dbReference>
<dbReference type="SMART" id="SM01260">
    <property type="entry name" value="LANC_like"/>
    <property type="match status" value="1"/>
</dbReference>
<dbReference type="InterPro" id="IPR011009">
    <property type="entry name" value="Kinase-like_dom_sf"/>
</dbReference>
<evidence type="ECO:0000256" key="3">
    <source>
        <dbReference type="ARBA" id="ARBA00022679"/>
    </source>
</evidence>
<name>A0ABZ1TTJ2_9ACTN</name>
<dbReference type="Proteomes" id="UP001432222">
    <property type="component" value="Chromosome"/>
</dbReference>
<dbReference type="Pfam" id="PF00069">
    <property type="entry name" value="Pkinase"/>
    <property type="match status" value="1"/>
</dbReference>
<reference evidence="9" key="1">
    <citation type="submission" date="2022-10" db="EMBL/GenBank/DDBJ databases">
        <title>The complete genomes of actinobacterial strains from the NBC collection.</title>
        <authorList>
            <person name="Joergensen T.S."/>
            <person name="Alvarez Arevalo M."/>
            <person name="Sterndorff E.B."/>
            <person name="Faurdal D."/>
            <person name="Vuksanovic O."/>
            <person name="Mourched A.-S."/>
            <person name="Charusanti P."/>
            <person name="Shaw S."/>
            <person name="Blin K."/>
            <person name="Weber T."/>
        </authorList>
    </citation>
    <scope>NUCLEOTIDE SEQUENCE</scope>
    <source>
        <strain evidence="9">NBC_00222</strain>
    </source>
</reference>
<dbReference type="InterPro" id="IPR057929">
    <property type="entry name" value="RamC_N"/>
</dbReference>
<dbReference type="PANTHER" id="PTHR43289">
    <property type="entry name" value="MITOGEN-ACTIVATED PROTEIN KINASE KINASE KINASE 20-RELATED"/>
    <property type="match status" value="1"/>
</dbReference>
<dbReference type="InterPro" id="IPR000719">
    <property type="entry name" value="Prot_kinase_dom"/>
</dbReference>
<dbReference type="PANTHER" id="PTHR43289:SF6">
    <property type="entry name" value="SERINE_THREONINE-PROTEIN KINASE NEKL-3"/>
    <property type="match status" value="1"/>
</dbReference>
<protein>
    <recommendedName>
        <fullName evidence="1">non-specific serine/threonine protein kinase</fullName>
        <ecNumber evidence="1">2.7.11.1</ecNumber>
    </recommendedName>
</protein>
<evidence type="ECO:0000256" key="7">
    <source>
        <dbReference type="SAM" id="MobiDB-lite"/>
    </source>
</evidence>
<dbReference type="SUPFAM" id="SSF158745">
    <property type="entry name" value="LanC-like"/>
    <property type="match status" value="1"/>
</dbReference>
<dbReference type="Gene3D" id="1.50.10.10">
    <property type="match status" value="1"/>
</dbReference>
<keyword evidence="10" id="KW-1185">Reference proteome</keyword>
<dbReference type="InterPro" id="IPR053524">
    <property type="entry name" value="Aerial_hyphae_peptide-synth"/>
</dbReference>
<keyword evidence="6" id="KW-0067">ATP-binding</keyword>
<dbReference type="PROSITE" id="PS50011">
    <property type="entry name" value="PROTEIN_KINASE_DOM"/>
    <property type="match status" value="1"/>
</dbReference>
<feature type="domain" description="Protein kinase" evidence="8">
    <location>
        <begin position="225"/>
        <end position="490"/>
    </location>
</feature>
<sequence>MDNRYEAYAYADPLFYDSPRRWGAQEEFAAVTRPLPEGWERGDLEMWAVVRPAGVRIPDQGWKIHVSACLGTAEEVLETVHSFCLRERVTFKFLRGLPILQVQNSKYAPRGSSGKFCTLYPVDDAELQRCLDGLGPLLAGHRGAYILSDLRWKDGPLYLRYGGFAERYCRNDAGEPVLALAGPDGRLVPDVRGAAFSVPPWAPVPECIAEAVAERAAPQDTGLPYTVERVLHFSNAGGVYLARDGRDGPQVVLKEARPFAGLDQRGVDAVTRLRNEHAVLARLAGVPGVPREHGLLTAWEHEFLVQEYIAGQSLSEWLTVRYPLIHPDTDEEAVAGYTRDALAVVDQVERAVAGIHERGVVFGDLHPRNLIIRPDGELSLIDFELASTVDDFLRPALGAAGFTAPPGHTGTDVDRYALAALRLWLFYPLVQLTALDADKAGQLADAVERRFPVPPGYTDDIRRLLGRTPGDGRTPRPELSEGRAGTRALLEAPVADWPAIRDSLAAGIAATATPDRSDRLFPGDVAQFAHGGLGLAHGAAGVLYALHSTGAEVDPAHVEWLAEAALGRRTSPGLYHGGHGVAYVLDLLGERERALELLHRLDGHAADGDSAPAPTLASGGPGIALTLLHFARATGDGRLLKEALDAAGAAATAWEKHGGGAAGLLAGASGAALALVRLYEHTGDRTLLDRAEALLELDLARCVQVSDGTLQVVDRRRVLPYIETGSAGIGIVLDALLRHRPSAAPAERQALIRRAAEPEFVIQAGLFNGRAGLIGYLALTGDRADEGPGNGGGGGPLDGHPTPLDRHRALLALHQVPYRGRLAFPGDQLLRLSTDLATGSAGVLLALGTAFAGTPFLPFTGPAATAPPAPH</sequence>
<keyword evidence="2" id="KW-0723">Serine/threonine-protein kinase</keyword>
<dbReference type="EC" id="2.7.11.1" evidence="1"/>
<keyword evidence="5" id="KW-0418">Kinase</keyword>
<dbReference type="CDD" id="cd04791">
    <property type="entry name" value="LanC_SerThrkinase"/>
    <property type="match status" value="1"/>
</dbReference>
<dbReference type="InterPro" id="IPR012341">
    <property type="entry name" value="6hp_glycosidase-like_sf"/>
</dbReference>
<dbReference type="InterPro" id="IPR007822">
    <property type="entry name" value="LANC-like"/>
</dbReference>
<evidence type="ECO:0000256" key="1">
    <source>
        <dbReference type="ARBA" id="ARBA00012513"/>
    </source>
</evidence>
<evidence type="ECO:0000256" key="6">
    <source>
        <dbReference type="ARBA" id="ARBA00022840"/>
    </source>
</evidence>
<feature type="region of interest" description="Disordered" evidence="7">
    <location>
        <begin position="462"/>
        <end position="485"/>
    </location>
</feature>
<dbReference type="SMART" id="SM00220">
    <property type="entry name" value="S_TKc"/>
    <property type="match status" value="1"/>
</dbReference>
<organism evidence="9 10">
    <name type="scientific">Kitasatospora purpeofusca</name>
    <dbReference type="NCBI Taxonomy" id="67352"/>
    <lineage>
        <taxon>Bacteria</taxon>
        <taxon>Bacillati</taxon>
        <taxon>Actinomycetota</taxon>
        <taxon>Actinomycetes</taxon>
        <taxon>Kitasatosporales</taxon>
        <taxon>Streptomycetaceae</taxon>
        <taxon>Kitasatospora</taxon>
    </lineage>
</organism>
<dbReference type="SUPFAM" id="SSF56112">
    <property type="entry name" value="Protein kinase-like (PK-like)"/>
    <property type="match status" value="1"/>
</dbReference>
<dbReference type="EMBL" id="CP108110">
    <property type="protein sequence ID" value="WUQ81705.1"/>
    <property type="molecule type" value="Genomic_DNA"/>
</dbReference>
<dbReference type="Pfam" id="PF25816">
    <property type="entry name" value="RamC_N"/>
    <property type="match status" value="1"/>
</dbReference>
<dbReference type="Pfam" id="PF05147">
    <property type="entry name" value="LANC_like"/>
    <property type="match status" value="1"/>
</dbReference>
<evidence type="ECO:0000313" key="10">
    <source>
        <dbReference type="Proteomes" id="UP001432222"/>
    </source>
</evidence>
<dbReference type="InterPro" id="IPR058053">
    <property type="entry name" value="RamC_C"/>
</dbReference>
<evidence type="ECO:0000256" key="2">
    <source>
        <dbReference type="ARBA" id="ARBA00022527"/>
    </source>
</evidence>
<proteinExistence type="predicted"/>
<keyword evidence="4" id="KW-0547">Nucleotide-binding</keyword>
<dbReference type="NCBIfam" id="NF038151">
    <property type="entry name" value="lanthi_synth_III"/>
    <property type="match status" value="1"/>
</dbReference>
<accession>A0ABZ1TTJ2</accession>
<dbReference type="RefSeq" id="WP_328952779.1">
    <property type="nucleotide sequence ID" value="NZ_CP108110.1"/>
</dbReference>
<evidence type="ECO:0000259" key="8">
    <source>
        <dbReference type="PROSITE" id="PS50011"/>
    </source>
</evidence>
<evidence type="ECO:0000256" key="5">
    <source>
        <dbReference type="ARBA" id="ARBA00022777"/>
    </source>
</evidence>
<keyword evidence="3" id="KW-0808">Transferase</keyword>
<gene>
    <name evidence="9" type="primary">lanKC</name>
    <name evidence="9" type="ORF">OHA16_01225</name>
</gene>